<protein>
    <submittedName>
        <fullName evidence="1">Uncharacterized protein</fullName>
    </submittedName>
</protein>
<comment type="caution">
    <text evidence="1">The sequence shown here is derived from an EMBL/GenBank/DDBJ whole genome shotgun (WGS) entry which is preliminary data.</text>
</comment>
<evidence type="ECO:0000313" key="1">
    <source>
        <dbReference type="EMBL" id="KAF7386804.1"/>
    </source>
</evidence>
<dbReference type="Proteomes" id="UP000614350">
    <property type="component" value="Unassembled WGS sequence"/>
</dbReference>
<dbReference type="EMBL" id="JACSEA010000013">
    <property type="protein sequence ID" value="KAF7386804.1"/>
    <property type="molecule type" value="Genomic_DNA"/>
</dbReference>
<organism evidence="1 2">
    <name type="scientific">Vespula vulgaris</name>
    <name type="common">Yellow jacket</name>
    <name type="synonym">Wasp</name>
    <dbReference type="NCBI Taxonomy" id="7454"/>
    <lineage>
        <taxon>Eukaryota</taxon>
        <taxon>Metazoa</taxon>
        <taxon>Ecdysozoa</taxon>
        <taxon>Arthropoda</taxon>
        <taxon>Hexapoda</taxon>
        <taxon>Insecta</taxon>
        <taxon>Pterygota</taxon>
        <taxon>Neoptera</taxon>
        <taxon>Endopterygota</taxon>
        <taxon>Hymenoptera</taxon>
        <taxon>Apocrita</taxon>
        <taxon>Aculeata</taxon>
        <taxon>Vespoidea</taxon>
        <taxon>Vespidae</taxon>
        <taxon>Vespinae</taxon>
        <taxon>Vespula</taxon>
    </lineage>
</organism>
<dbReference type="AlphaFoldDB" id="A0A834JGQ4"/>
<sequence length="115" mass="13193">MRIFFPFGNISSAYPSMLWGTLILPYKNHMFSRLDMLVKMTLNDTRPAPQTNVKRCLRYYSTELLQVLMNLAEAKENLNTEIANPLESKTKKEKLLKNSNTTSQLNILAESPVLV</sequence>
<proteinExistence type="predicted"/>
<gene>
    <name evidence="1" type="ORF">HZH66_011256</name>
</gene>
<keyword evidence="2" id="KW-1185">Reference proteome</keyword>
<reference evidence="1" key="1">
    <citation type="journal article" date="2020" name="G3 (Bethesda)">
        <title>High-Quality Assemblies for Three Invasive Social Wasps from the &lt;i&gt;Vespula&lt;/i&gt; Genus.</title>
        <authorList>
            <person name="Harrop T.W.R."/>
            <person name="Guhlin J."/>
            <person name="McLaughlin G.M."/>
            <person name="Permina E."/>
            <person name="Stockwell P."/>
            <person name="Gilligan J."/>
            <person name="Le Lec M.F."/>
            <person name="Gruber M.A.M."/>
            <person name="Quinn O."/>
            <person name="Lovegrove M."/>
            <person name="Duncan E.J."/>
            <person name="Remnant E.J."/>
            <person name="Van Eeckhoven J."/>
            <person name="Graham B."/>
            <person name="Knapp R.A."/>
            <person name="Langford K.W."/>
            <person name="Kronenberg Z."/>
            <person name="Press M.O."/>
            <person name="Eacker S.M."/>
            <person name="Wilson-Rankin E.E."/>
            <person name="Purcell J."/>
            <person name="Lester P.J."/>
            <person name="Dearden P.K."/>
        </authorList>
    </citation>
    <scope>NUCLEOTIDE SEQUENCE</scope>
    <source>
        <strain evidence="1">Marl-1</strain>
    </source>
</reference>
<accession>A0A834JGQ4</accession>
<name>A0A834JGQ4_VESVU</name>
<evidence type="ECO:0000313" key="2">
    <source>
        <dbReference type="Proteomes" id="UP000614350"/>
    </source>
</evidence>